<name>A0A507D5H7_9FUNG</name>
<evidence type="ECO:0000313" key="3">
    <source>
        <dbReference type="EMBL" id="TPX46703.1"/>
    </source>
</evidence>
<reference evidence="3 4" key="1">
    <citation type="journal article" date="2019" name="Sci. Rep.">
        <title>Comparative genomics of chytrid fungi reveal insights into the obligate biotrophic and pathogenic lifestyle of Synchytrium endobioticum.</title>
        <authorList>
            <person name="van de Vossenberg B.T.L.H."/>
            <person name="Warris S."/>
            <person name="Nguyen H.D.T."/>
            <person name="van Gent-Pelzer M.P.E."/>
            <person name="Joly D.L."/>
            <person name="van de Geest H.C."/>
            <person name="Bonants P.J.M."/>
            <person name="Smith D.S."/>
            <person name="Levesque C.A."/>
            <person name="van der Lee T.A.J."/>
        </authorList>
    </citation>
    <scope>NUCLEOTIDE SEQUENCE [LARGE SCALE GENOMIC DNA]</scope>
    <source>
        <strain evidence="3 4">MB42</strain>
    </source>
</reference>
<organism evidence="3 4">
    <name type="scientific">Synchytrium endobioticum</name>
    <dbReference type="NCBI Taxonomy" id="286115"/>
    <lineage>
        <taxon>Eukaryota</taxon>
        <taxon>Fungi</taxon>
        <taxon>Fungi incertae sedis</taxon>
        <taxon>Chytridiomycota</taxon>
        <taxon>Chytridiomycota incertae sedis</taxon>
        <taxon>Chytridiomycetes</taxon>
        <taxon>Synchytriales</taxon>
        <taxon>Synchytriaceae</taxon>
        <taxon>Synchytrium</taxon>
    </lineage>
</organism>
<evidence type="ECO:0000313" key="4">
    <source>
        <dbReference type="Proteomes" id="UP000317494"/>
    </source>
</evidence>
<keyword evidence="4" id="KW-1185">Reference proteome</keyword>
<evidence type="ECO:0000256" key="2">
    <source>
        <dbReference type="SAM" id="Phobius"/>
    </source>
</evidence>
<dbReference type="Proteomes" id="UP000317494">
    <property type="component" value="Unassembled WGS sequence"/>
</dbReference>
<protein>
    <submittedName>
        <fullName evidence="3">Uncharacterized protein</fullName>
    </submittedName>
</protein>
<gene>
    <name evidence="3" type="ORF">SeMB42_g03585</name>
</gene>
<evidence type="ECO:0000256" key="1">
    <source>
        <dbReference type="SAM" id="MobiDB-lite"/>
    </source>
</evidence>
<feature type="region of interest" description="Disordered" evidence="1">
    <location>
        <begin position="876"/>
        <end position="898"/>
    </location>
</feature>
<dbReference type="EMBL" id="QEAN01000129">
    <property type="protein sequence ID" value="TPX46703.1"/>
    <property type="molecule type" value="Genomic_DNA"/>
</dbReference>
<keyword evidence="2" id="KW-0472">Membrane</keyword>
<accession>A0A507D5H7</accession>
<proteinExistence type="predicted"/>
<keyword evidence="2" id="KW-1133">Transmembrane helix</keyword>
<dbReference type="AlphaFoldDB" id="A0A507D5H7"/>
<feature type="transmembrane region" description="Helical" evidence="2">
    <location>
        <begin position="54"/>
        <end position="71"/>
    </location>
</feature>
<sequence length="951" mass="107681">MPSSYWVVLENLGMAALKAGDRICSTPVIWYSNKPKYATRIRSAVRNIDRMSKIHIVILIVVFLVLHIQAADDNEIQSHLCQNLIKWRDTAAKWTKKAQDDKTCLTEMDIRHIGQTLKRRQTYVPMFSPTSLDQLAQDPNPRSSREHLTYVMMYNAYQYEWCKTLCVKIFNTLRADGPRVFSSRRGKCLLTHYRKFAGLMKLYSSLENKYATALAAPHLQTVSTTQDTTAHEMSRSLTHLSHTMIVLRGIVAERTKKTRDGKHCLKKDQVMGLSQSLKSRRAYVPKYSSLSLDQLSQDPNPRSSREHLTYVMEYNAYQYENCEVLYLKIANTLGAAGPTLPKRSSDCLLRHFRTLASLTKRYLLLEIKYAIFLGVMAPHHQTVLTAHDEKGHGNEREAAINELRDERLHLANLIDSIKVNKMSVSLDDATDDSVLRLKYSPRSQEELHMDPTSYMSFARLHYVMEYNALMLEKFRFKYAQLTKVLDYVPMGPELRQDLENKQKQIHVMMEIYLGIAYKYANKLVETVVHARFGFKEVPPPSSPVGNGSCNSKEHVPVASSKLGEPEGPNELGFEVDLDPEDWNAVLQLLEETDKSSVSSLPRQAHSSLVDNQASTGPHHFEPYEQDLDVDLDSTLVVHPLDERDEWDAGLEDITEIPPMAREAETAGYFQPLVYQEYLLLEDYQALTEPHYFDPCLPIRQGAVYETAPYGGVGFEQARPPSSDFVDATLVGNEVDTSNQNVPVASSESVKSKYPYELGFEVDLDPEDWNAVLQLLEESEKSSVSSPSCQAHSSQVDNQESIGSHYLEPRPSIRHERDCNQAAVYGSAIGVEAYGSEENPQHLDLWLSQLEAEVTRSASAHPSIADADEAGCSRKRPFCTDDQPLGEPEAEKRRRLGGPYHAEYDSAAERVLERNDAEIMRNGHVRESASQFSVARSGTYAALQYPYMVCNE</sequence>
<comment type="caution">
    <text evidence="3">The sequence shown here is derived from an EMBL/GenBank/DDBJ whole genome shotgun (WGS) entry which is preliminary data.</text>
</comment>
<keyword evidence="2" id="KW-0812">Transmembrane</keyword>
<dbReference type="VEuPathDB" id="FungiDB:SeMB42_g03585"/>